<keyword evidence="4" id="KW-1185">Reference proteome</keyword>
<reference evidence="3" key="1">
    <citation type="submission" date="2022-02" db="EMBL/GenBank/DDBJ databases">
        <authorList>
            <person name="Henning P.M."/>
            <person name="McCubbin A.G."/>
            <person name="Shore J.S."/>
        </authorList>
    </citation>
    <scope>NUCLEOTIDE SEQUENCE</scope>
    <source>
        <strain evidence="3">F60SS</strain>
        <tissue evidence="3">Leaves</tissue>
    </source>
</reference>
<sequence>MERAEEAMVEERQELMVPMIGTNTNNTNHPIPTKRMAHFLNPTITSPTTPGLVPKLPVLSPSSSQPTFDPNNLPFKVTCSRASPRLWISWVHNLEPKYQSLWKKAGIYEAIMGSTRTTKQEGYGLIIGLAEKWCPQTNTFIFPWGEATITLEDVFVLGGLSALGSPVFACPVNTKEMKETEAKLFGARREIQRGPSLKPCQYAWMRLFKDSGSEIEHEAFLSFWLTRFVSAYSTTILPSRFFGIAIHLARGVQVALGPAVLASIYRDLSLLKGAMVGSKRGKNVSSGITVRSPFQLVQLWGWERFPGLQAEVISIKNGDPRSTLRPGLRSLQVKNVRLVLDTAGETFRWRPYASRLNSCHIPKFYKENGEWKYGLKSNEDLFFALCIRVSELVGLDCCIQQYLPHRVARQFGLDQDIPAHVARSNESEEIAWNNYIRPFGSIKMYIPSRFFNSDVTIQYLEWWQKSGQDVYNKDVLNAAVVRRKRSFRKRTGGVIWGSMGKEVGKSVCIPSYFPPKSVRVQVEESAVDLEQKAEEKKRRTNDHDVPSANFLPKSDMGRVEESAGGDRSVVVRMLDSCVKNEIFDNLEQKSGDKLRANYPEVPPGFLPKSNMETVEKSAGVDGLGMLDSWVKNESSDNTPVGNENEDAMEMESLPNAVKNIVPSQVALETSGRIIHEDANQRQAGIVDGIATEDGTCVLDTPVLQLEARISRLEKVFAMLKARRAKQKLK</sequence>
<accession>A0A9Q0J445</accession>
<protein>
    <recommendedName>
        <fullName evidence="2">Aminotransferase-like plant mobile domain-containing protein</fullName>
    </recommendedName>
</protein>
<dbReference type="AlphaFoldDB" id="A0A9Q0J445"/>
<evidence type="ECO:0000259" key="2">
    <source>
        <dbReference type="Pfam" id="PF10536"/>
    </source>
</evidence>
<evidence type="ECO:0000256" key="1">
    <source>
        <dbReference type="SAM" id="MobiDB-lite"/>
    </source>
</evidence>
<dbReference type="InterPro" id="IPR019557">
    <property type="entry name" value="AminoTfrase-like_pln_mobile"/>
</dbReference>
<dbReference type="InterPro" id="IPR044824">
    <property type="entry name" value="MAIN-like"/>
</dbReference>
<feature type="region of interest" description="Disordered" evidence="1">
    <location>
        <begin position="531"/>
        <end position="565"/>
    </location>
</feature>
<name>A0A9Q0J445_9ROSI</name>
<reference evidence="3" key="2">
    <citation type="journal article" date="2023" name="Plants (Basel)">
        <title>Annotation of the Turnera subulata (Passifloraceae) Draft Genome Reveals the S-Locus Evolved after the Divergence of Turneroideae from Passifloroideae in a Stepwise Manner.</title>
        <authorList>
            <person name="Henning P.M."/>
            <person name="Roalson E.H."/>
            <person name="Mir W."/>
            <person name="McCubbin A.G."/>
            <person name="Shore J.S."/>
        </authorList>
    </citation>
    <scope>NUCLEOTIDE SEQUENCE</scope>
    <source>
        <strain evidence="3">F60SS</strain>
    </source>
</reference>
<dbReference type="OrthoDB" id="1572276at2759"/>
<comment type="caution">
    <text evidence="3">The sequence shown here is derived from an EMBL/GenBank/DDBJ whole genome shotgun (WGS) entry which is preliminary data.</text>
</comment>
<dbReference type="PANTHER" id="PTHR46033:SF77">
    <property type="entry name" value="SERINE_THREONINE-PROTEIN PHOSPHATASE 7 LONG FORM HOMOLOG"/>
    <property type="match status" value="1"/>
</dbReference>
<evidence type="ECO:0000313" key="3">
    <source>
        <dbReference type="EMBL" id="KAJ4827342.1"/>
    </source>
</evidence>
<feature type="compositionally biased region" description="Basic and acidic residues" evidence="1">
    <location>
        <begin position="531"/>
        <end position="545"/>
    </location>
</feature>
<gene>
    <name evidence="3" type="ORF">Tsubulata_003298</name>
</gene>
<organism evidence="3 4">
    <name type="scientific">Turnera subulata</name>
    <dbReference type="NCBI Taxonomy" id="218843"/>
    <lineage>
        <taxon>Eukaryota</taxon>
        <taxon>Viridiplantae</taxon>
        <taxon>Streptophyta</taxon>
        <taxon>Embryophyta</taxon>
        <taxon>Tracheophyta</taxon>
        <taxon>Spermatophyta</taxon>
        <taxon>Magnoliopsida</taxon>
        <taxon>eudicotyledons</taxon>
        <taxon>Gunneridae</taxon>
        <taxon>Pentapetalae</taxon>
        <taxon>rosids</taxon>
        <taxon>fabids</taxon>
        <taxon>Malpighiales</taxon>
        <taxon>Passifloraceae</taxon>
        <taxon>Turnera</taxon>
    </lineage>
</organism>
<dbReference type="PANTHER" id="PTHR46033">
    <property type="entry name" value="PROTEIN MAIN-LIKE 2"/>
    <property type="match status" value="1"/>
</dbReference>
<dbReference type="Proteomes" id="UP001141552">
    <property type="component" value="Unassembled WGS sequence"/>
</dbReference>
<dbReference type="Pfam" id="PF10536">
    <property type="entry name" value="PMD"/>
    <property type="match status" value="1"/>
</dbReference>
<feature type="domain" description="Aminotransferase-like plant mobile" evidence="2">
    <location>
        <begin position="106"/>
        <end position="464"/>
    </location>
</feature>
<proteinExistence type="predicted"/>
<evidence type="ECO:0000313" key="4">
    <source>
        <dbReference type="Proteomes" id="UP001141552"/>
    </source>
</evidence>
<dbReference type="EMBL" id="JAKUCV010006437">
    <property type="protein sequence ID" value="KAJ4827342.1"/>
    <property type="molecule type" value="Genomic_DNA"/>
</dbReference>
<dbReference type="GO" id="GO:0010073">
    <property type="term" value="P:meristem maintenance"/>
    <property type="evidence" value="ECO:0007669"/>
    <property type="project" value="InterPro"/>
</dbReference>